<evidence type="ECO:0000256" key="13">
    <source>
        <dbReference type="PIRSR" id="PIRSR600823-3"/>
    </source>
</evidence>
<feature type="binding site" evidence="13">
    <location>
        <position position="249"/>
    </location>
    <ligand>
        <name>Ca(2+)</name>
        <dbReference type="ChEBI" id="CHEBI:29108"/>
        <label>1</label>
    </ligand>
</feature>
<dbReference type="GO" id="GO:0020037">
    <property type="term" value="F:heme binding"/>
    <property type="evidence" value="ECO:0007669"/>
    <property type="project" value="InterPro"/>
</dbReference>
<gene>
    <name evidence="19" type="ORF">QYE76_003432</name>
</gene>
<evidence type="ECO:0000259" key="18">
    <source>
        <dbReference type="PROSITE" id="PS50873"/>
    </source>
</evidence>
<keyword evidence="9" id="KW-0873">Pyrrolidone carboxylic acid</keyword>
<feature type="disulfide bond" evidence="15">
    <location>
        <begin position="296"/>
        <end position="474"/>
    </location>
</feature>
<dbReference type="PRINTS" id="PR00461">
    <property type="entry name" value="PLPEROXIDASE"/>
</dbReference>
<dbReference type="Gene3D" id="1.10.520.10">
    <property type="match status" value="2"/>
</dbReference>
<dbReference type="GO" id="GO:0042744">
    <property type="term" value="P:hydrogen peroxide catabolic process"/>
    <property type="evidence" value="ECO:0007669"/>
    <property type="project" value="UniProtKB-KW"/>
</dbReference>
<keyword evidence="4 13" id="KW-0479">Metal-binding</keyword>
<evidence type="ECO:0000256" key="5">
    <source>
        <dbReference type="ARBA" id="ARBA00022837"/>
    </source>
</evidence>
<keyword evidence="3" id="KW-0349">Heme</keyword>
<reference evidence="19" key="1">
    <citation type="submission" date="2023-07" db="EMBL/GenBank/DDBJ databases">
        <title>A chromosome-level genome assembly of Lolium multiflorum.</title>
        <authorList>
            <person name="Chen Y."/>
            <person name="Copetti D."/>
            <person name="Kolliker R."/>
            <person name="Studer B."/>
        </authorList>
    </citation>
    <scope>NUCLEOTIDE SEQUENCE</scope>
    <source>
        <strain evidence="19">02402/16</strain>
        <tissue evidence="19">Leaf</tissue>
    </source>
</reference>
<evidence type="ECO:0000256" key="15">
    <source>
        <dbReference type="PIRSR" id="PIRSR600823-5"/>
    </source>
</evidence>
<dbReference type="PROSITE" id="PS50873">
    <property type="entry name" value="PEROXIDASE_4"/>
    <property type="match status" value="2"/>
</dbReference>
<feature type="binding site" evidence="13">
    <location>
        <position position="368"/>
    </location>
    <ligand>
        <name>Ca(2+)</name>
        <dbReference type="ChEBI" id="CHEBI:29108"/>
        <label>2</label>
    </ligand>
</feature>
<comment type="cofactor">
    <cofactor evidence="13">
        <name>heme b</name>
        <dbReference type="ChEBI" id="CHEBI:60344"/>
    </cofactor>
    <text evidence="13">Binds 1 heme b (iron(II)-protoporphyrin IX) group per subunit.</text>
</comment>
<feature type="binding site" evidence="13">
    <location>
        <position position="240"/>
    </location>
    <ligand>
        <name>Ca(2+)</name>
        <dbReference type="ChEBI" id="CHEBI:29108"/>
        <label>1</label>
    </ligand>
</feature>
<keyword evidence="7 13" id="KW-0408">Iron</keyword>
<evidence type="ECO:0000313" key="19">
    <source>
        <dbReference type="EMBL" id="KAK1629117.1"/>
    </source>
</evidence>
<organism evidence="19 20">
    <name type="scientific">Lolium multiflorum</name>
    <name type="common">Italian ryegrass</name>
    <name type="synonym">Lolium perenne subsp. multiflorum</name>
    <dbReference type="NCBI Taxonomy" id="4521"/>
    <lineage>
        <taxon>Eukaryota</taxon>
        <taxon>Viridiplantae</taxon>
        <taxon>Streptophyta</taxon>
        <taxon>Embryophyta</taxon>
        <taxon>Tracheophyta</taxon>
        <taxon>Spermatophyta</taxon>
        <taxon>Magnoliopsida</taxon>
        <taxon>Liliopsida</taxon>
        <taxon>Poales</taxon>
        <taxon>Poaceae</taxon>
        <taxon>BOP clade</taxon>
        <taxon>Pooideae</taxon>
        <taxon>Poodae</taxon>
        <taxon>Poeae</taxon>
        <taxon>Poeae Chloroplast Group 2 (Poeae type)</taxon>
        <taxon>Loliodinae</taxon>
        <taxon>Loliinae</taxon>
        <taxon>Lolium</taxon>
    </lineage>
</organism>
<keyword evidence="17" id="KW-0732">Signal</keyword>
<feature type="binding site" evidence="13">
    <location>
        <position position="247"/>
    </location>
    <ligand>
        <name>Ca(2+)</name>
        <dbReference type="ChEBI" id="CHEBI:29108"/>
        <label>1</label>
    </ligand>
</feature>
<dbReference type="GO" id="GO:0046872">
    <property type="term" value="F:metal ion binding"/>
    <property type="evidence" value="ECO:0007669"/>
    <property type="project" value="UniProtKB-KW"/>
</dbReference>
<feature type="site" description="Transition state stabilizer" evidence="14">
    <location>
        <position position="235"/>
    </location>
</feature>
<proteinExistence type="inferred from homology"/>
<evidence type="ECO:0000256" key="9">
    <source>
        <dbReference type="ARBA" id="ARBA00023283"/>
    </source>
</evidence>
<protein>
    <recommendedName>
        <fullName evidence="18">Plant heme peroxidase family profile domain-containing protein</fullName>
    </recommendedName>
</protein>
<comment type="caution">
    <text evidence="19">The sequence shown here is derived from an EMBL/GenBank/DDBJ whole genome shotgun (WGS) entry which is preliminary data.</text>
</comment>
<feature type="disulfide bond" evidence="15">
    <location>
        <begin position="374"/>
        <end position="381"/>
    </location>
</feature>
<evidence type="ECO:0000256" key="2">
    <source>
        <dbReference type="ARBA" id="ARBA00022559"/>
    </source>
</evidence>
<keyword evidence="8 15" id="KW-1015">Disulfide bond</keyword>
<keyword evidence="6" id="KW-0560">Oxidoreductase</keyword>
<feature type="active site" description="Proton acceptor" evidence="11">
    <location>
        <position position="239"/>
    </location>
</feature>
<feature type="binding site" evidence="13">
    <location>
        <position position="245"/>
    </location>
    <ligand>
        <name>Ca(2+)</name>
        <dbReference type="ChEBI" id="CHEBI:29108"/>
        <label>1</label>
    </ligand>
</feature>
<dbReference type="PANTHER" id="PTHR31388:SF38">
    <property type="entry name" value="PEROXIDASE"/>
    <property type="match status" value="1"/>
</dbReference>
<feature type="chain" id="PRO_5042182229" description="Plant heme peroxidase family profile domain-containing protein" evidence="17">
    <location>
        <begin position="33"/>
        <end position="482"/>
    </location>
</feature>
<evidence type="ECO:0000256" key="16">
    <source>
        <dbReference type="RuleBase" id="RU004241"/>
    </source>
</evidence>
<dbReference type="PRINTS" id="PR00458">
    <property type="entry name" value="PEROXIDASE"/>
</dbReference>
<feature type="binding site" description="axial binding residue" evidence="13">
    <location>
        <position position="367"/>
    </location>
    <ligand>
        <name>heme b</name>
        <dbReference type="ChEBI" id="CHEBI:60344"/>
    </ligand>
    <ligandPart>
        <name>Fe</name>
        <dbReference type="ChEBI" id="CHEBI:18248"/>
    </ligandPart>
</feature>
<feature type="domain" description="Plant heme peroxidase family profile" evidence="18">
    <location>
        <begin position="39"/>
        <end position="146"/>
    </location>
</feature>
<evidence type="ECO:0000313" key="20">
    <source>
        <dbReference type="Proteomes" id="UP001231189"/>
    </source>
</evidence>
<dbReference type="AlphaFoldDB" id="A0AAD8VZ83"/>
<comment type="cofactor">
    <cofactor evidence="13">
        <name>Ca(2+)</name>
        <dbReference type="ChEBI" id="CHEBI:29108"/>
    </cofactor>
    <text evidence="13">Binds 2 calcium ions per subunit.</text>
</comment>
<evidence type="ECO:0000256" key="4">
    <source>
        <dbReference type="ARBA" id="ARBA00022723"/>
    </source>
</evidence>
<evidence type="ECO:0000256" key="12">
    <source>
        <dbReference type="PIRSR" id="PIRSR600823-2"/>
    </source>
</evidence>
<evidence type="ECO:0000256" key="3">
    <source>
        <dbReference type="ARBA" id="ARBA00022617"/>
    </source>
</evidence>
<evidence type="ECO:0000256" key="10">
    <source>
        <dbReference type="ARBA" id="ARBA00023324"/>
    </source>
</evidence>
<evidence type="ECO:0000256" key="11">
    <source>
        <dbReference type="PIRSR" id="PIRSR600823-1"/>
    </source>
</evidence>
<feature type="binding site" evidence="13">
    <location>
        <position position="397"/>
    </location>
    <ligand>
        <name>Ca(2+)</name>
        <dbReference type="ChEBI" id="CHEBI:29108"/>
        <label>2</label>
    </ligand>
</feature>
<dbReference type="InterPro" id="IPR033905">
    <property type="entry name" value="Secretory_peroxidase"/>
</dbReference>
<keyword evidence="10" id="KW-0376">Hydrogen peroxide</keyword>
<dbReference type="EMBL" id="JAUUTY010000005">
    <property type="protein sequence ID" value="KAK1629117.1"/>
    <property type="molecule type" value="Genomic_DNA"/>
</dbReference>
<evidence type="ECO:0000256" key="17">
    <source>
        <dbReference type="SAM" id="SignalP"/>
    </source>
</evidence>
<dbReference type="Proteomes" id="UP001231189">
    <property type="component" value="Unassembled WGS sequence"/>
</dbReference>
<dbReference type="InterPro" id="IPR010255">
    <property type="entry name" value="Haem_peroxidase_sf"/>
</dbReference>
<comment type="catalytic activity">
    <reaction evidence="1">
        <text>2 a phenolic donor + H2O2 = 2 a phenolic radical donor + 2 H2O</text>
        <dbReference type="Rhea" id="RHEA:56136"/>
        <dbReference type="ChEBI" id="CHEBI:15377"/>
        <dbReference type="ChEBI" id="CHEBI:16240"/>
        <dbReference type="ChEBI" id="CHEBI:139520"/>
        <dbReference type="ChEBI" id="CHEBI:139521"/>
        <dbReference type="EC" id="1.11.1.7"/>
    </reaction>
</comment>
<keyword evidence="20" id="KW-1185">Reference proteome</keyword>
<sequence>MTTISCLSPATRCSLLLTVAALVLVVSHGAHAHGGYHAGLSSSFYDNSCPSTRDIVRRVIQDARLADARIPASLIRLHFHDCFANGCDGSLLLDDDVSSGIVSEKKAPGNYKSARGFNVVDNIKSSLEKACPGIVSCADILTLAAEISQAFLLINVQVHMATISCLSPAARCSLLLTIAALVLVLNHGAHANGGYRAGLSSSFYDSSCPSTRDIVRRVIQDARVTDARIPASLIRLHFHDCFANGCDGSLLLDDDVSSGIVSEKKAPGNYKSARGFNVVDNIKRSLEKACPGIVSCADILTLAAEISVELAGGPSWSVPLGRRDGTKTNIESADDLPSPFDPLDILQDKFKNMGLNDIDLVALQGAHTFGRTKCQFTQRNCTARQDEGTLVNLDVVTPDKFDNKYYNNLLRGRAPLSSDQVMMSDPFAATTTAPIVRRFSNNQRDFFRNFATSMIKMGNISPLTGRDGEIRKNCRRVNKKYY</sequence>
<evidence type="ECO:0000256" key="7">
    <source>
        <dbReference type="ARBA" id="ARBA00023004"/>
    </source>
</evidence>
<comment type="similarity">
    <text evidence="16">Belongs to the peroxidase family.</text>
</comment>
<feature type="binding site" evidence="12">
    <location>
        <position position="337"/>
    </location>
    <ligand>
        <name>substrate</name>
    </ligand>
</feature>
<feature type="disulfide bond" evidence="15">
    <location>
        <begin position="241"/>
        <end position="246"/>
    </location>
</feature>
<evidence type="ECO:0000256" key="14">
    <source>
        <dbReference type="PIRSR" id="PIRSR600823-4"/>
    </source>
</evidence>
<keyword evidence="2" id="KW-0575">Peroxidase</keyword>
<dbReference type="Pfam" id="PF00141">
    <property type="entry name" value="peroxidase"/>
    <property type="match status" value="2"/>
</dbReference>
<feature type="binding site" evidence="13">
    <location>
        <position position="394"/>
    </location>
    <ligand>
        <name>Ca(2+)</name>
        <dbReference type="ChEBI" id="CHEBI:29108"/>
        <label>2</label>
    </ligand>
</feature>
<feature type="domain" description="Plant heme peroxidase family profile" evidence="18">
    <location>
        <begin position="198"/>
        <end position="478"/>
    </location>
</feature>
<keyword evidence="5 13" id="KW-0106">Calcium</keyword>
<dbReference type="PANTHER" id="PTHR31388">
    <property type="entry name" value="PEROXIDASE 72-RELATED"/>
    <property type="match status" value="1"/>
</dbReference>
<dbReference type="GO" id="GO:0006979">
    <property type="term" value="P:response to oxidative stress"/>
    <property type="evidence" value="ECO:0007669"/>
    <property type="project" value="InterPro"/>
</dbReference>
<dbReference type="SUPFAM" id="SSF48113">
    <property type="entry name" value="Heme-dependent peroxidases"/>
    <property type="match status" value="2"/>
</dbReference>
<evidence type="ECO:0000256" key="1">
    <source>
        <dbReference type="ARBA" id="ARBA00000189"/>
    </source>
</evidence>
<feature type="signal peptide" evidence="17">
    <location>
        <begin position="1"/>
        <end position="32"/>
    </location>
</feature>
<feature type="disulfide bond" evidence="15">
    <location>
        <begin position="208"/>
        <end position="290"/>
    </location>
</feature>
<dbReference type="InterPro" id="IPR002016">
    <property type="entry name" value="Haem_peroxidase"/>
</dbReference>
<dbReference type="InterPro" id="IPR000823">
    <property type="entry name" value="Peroxidase_pln"/>
</dbReference>
<dbReference type="CDD" id="cd00693">
    <property type="entry name" value="secretory_peroxidase"/>
    <property type="match status" value="1"/>
</dbReference>
<dbReference type="Gene3D" id="1.10.420.10">
    <property type="entry name" value="Peroxidase, domain 2"/>
    <property type="match status" value="1"/>
</dbReference>
<name>A0AAD8VZ83_LOLMU</name>
<evidence type="ECO:0000256" key="8">
    <source>
        <dbReference type="ARBA" id="ARBA00023157"/>
    </source>
</evidence>
<dbReference type="GO" id="GO:0140825">
    <property type="term" value="F:lactoperoxidase activity"/>
    <property type="evidence" value="ECO:0007669"/>
    <property type="project" value="UniProtKB-EC"/>
</dbReference>
<feature type="binding site" evidence="13">
    <location>
        <position position="402"/>
    </location>
    <ligand>
        <name>Ca(2+)</name>
        <dbReference type="ChEBI" id="CHEBI:29108"/>
        <label>2</label>
    </ligand>
</feature>
<feature type="binding site" evidence="13">
    <location>
        <position position="263"/>
    </location>
    <ligand>
        <name>Ca(2+)</name>
        <dbReference type="ChEBI" id="CHEBI:29108"/>
        <label>1</label>
    </ligand>
</feature>
<evidence type="ECO:0000256" key="6">
    <source>
        <dbReference type="ARBA" id="ARBA00023002"/>
    </source>
</evidence>
<accession>A0AAD8VZ83</accession>